<dbReference type="Proteomes" id="UP000193564">
    <property type="component" value="Unassembled WGS sequence"/>
</dbReference>
<gene>
    <name evidence="2" type="ORF">AWC01_07595</name>
    <name evidence="1" type="ORF">MDOR_02700</name>
</gene>
<accession>A0A1X1TER2</accession>
<dbReference type="EMBL" id="LQOS01000020">
    <property type="protein sequence ID" value="ORV43027.1"/>
    <property type="molecule type" value="Genomic_DNA"/>
</dbReference>
<name>A0A1X1TER2_9MYCO</name>
<evidence type="ECO:0000313" key="4">
    <source>
        <dbReference type="Proteomes" id="UP000467201"/>
    </source>
</evidence>
<sequence>MTDPRCTTLNHGDVEGARMIDTERALRLILARLEEDHHAASLLMEQIGECDACIGGLISYLLAFCSDIMYELESSQDDLAIDRVEQQLADVLEDMRTHR</sequence>
<keyword evidence="3" id="KW-1185">Reference proteome</keyword>
<dbReference type="RefSeq" id="WP_085189580.1">
    <property type="nucleotide sequence ID" value="NZ_AP022605.1"/>
</dbReference>
<dbReference type="EMBL" id="AP022605">
    <property type="protein sequence ID" value="BBZ06101.1"/>
    <property type="molecule type" value="Genomic_DNA"/>
</dbReference>
<dbReference type="KEGG" id="mdr:MDOR_02700"/>
<evidence type="ECO:0000313" key="3">
    <source>
        <dbReference type="Proteomes" id="UP000193564"/>
    </source>
</evidence>
<dbReference type="Proteomes" id="UP000467201">
    <property type="component" value="Chromosome"/>
</dbReference>
<reference evidence="2 3" key="1">
    <citation type="submission" date="2016-01" db="EMBL/GenBank/DDBJ databases">
        <title>The new phylogeny of the genus Mycobacterium.</title>
        <authorList>
            <person name="Tarcisio F."/>
            <person name="Conor M."/>
            <person name="Antonella G."/>
            <person name="Elisabetta G."/>
            <person name="Giulia F.S."/>
            <person name="Sara T."/>
            <person name="Anna F."/>
            <person name="Clotilde B."/>
            <person name="Roberto B."/>
            <person name="Veronica D.S."/>
            <person name="Fabio R."/>
            <person name="Monica P."/>
            <person name="Olivier J."/>
            <person name="Enrico T."/>
            <person name="Nicola S."/>
        </authorList>
    </citation>
    <scope>NUCLEOTIDE SEQUENCE [LARGE SCALE GENOMIC DNA]</scope>
    <source>
        <strain evidence="2 3">DSM 44339</strain>
    </source>
</reference>
<protein>
    <submittedName>
        <fullName evidence="2">Uncharacterized protein</fullName>
    </submittedName>
</protein>
<organism evidence="2 3">
    <name type="scientific">Mycolicibacterium doricum</name>
    <dbReference type="NCBI Taxonomy" id="126673"/>
    <lineage>
        <taxon>Bacteria</taxon>
        <taxon>Bacillati</taxon>
        <taxon>Actinomycetota</taxon>
        <taxon>Actinomycetes</taxon>
        <taxon>Mycobacteriales</taxon>
        <taxon>Mycobacteriaceae</taxon>
        <taxon>Mycolicibacterium</taxon>
    </lineage>
</organism>
<evidence type="ECO:0000313" key="2">
    <source>
        <dbReference type="EMBL" id="ORV43027.1"/>
    </source>
</evidence>
<reference evidence="1" key="3">
    <citation type="submission" date="2020-02" db="EMBL/GenBank/DDBJ databases">
        <authorList>
            <person name="Matsumoto Y."/>
            <person name="Motooka D."/>
            <person name="Nakamura S."/>
        </authorList>
    </citation>
    <scope>NUCLEOTIDE SEQUENCE</scope>
    <source>
        <strain evidence="1">JCM 12405</strain>
    </source>
</reference>
<proteinExistence type="predicted"/>
<evidence type="ECO:0000313" key="1">
    <source>
        <dbReference type="EMBL" id="BBZ06101.1"/>
    </source>
</evidence>
<reference evidence="1 4" key="2">
    <citation type="journal article" date="2019" name="Emerg. Microbes Infect.">
        <title>Comprehensive subspecies identification of 175 nontuberculous mycobacteria species based on 7547 genomic profiles.</title>
        <authorList>
            <person name="Matsumoto Y."/>
            <person name="Kinjo T."/>
            <person name="Motooka D."/>
            <person name="Nabeya D."/>
            <person name="Jung N."/>
            <person name="Uechi K."/>
            <person name="Horii T."/>
            <person name="Iida T."/>
            <person name="Fujita J."/>
            <person name="Nakamura S."/>
        </authorList>
    </citation>
    <scope>NUCLEOTIDE SEQUENCE [LARGE SCALE GENOMIC DNA]</scope>
    <source>
        <strain evidence="1 4">JCM 12405</strain>
    </source>
</reference>
<dbReference type="AlphaFoldDB" id="A0A1X1TER2"/>